<dbReference type="SUPFAM" id="SSF56645">
    <property type="entry name" value="Acyl-CoA dehydrogenase NM domain-like"/>
    <property type="match status" value="1"/>
</dbReference>
<comment type="cofactor">
    <cofactor evidence="1">
        <name>FAD</name>
        <dbReference type="ChEBI" id="CHEBI:57692"/>
    </cofactor>
</comment>
<gene>
    <name evidence="13" type="ORF">DXG03_006858</name>
</gene>
<dbReference type="GO" id="GO:0005777">
    <property type="term" value="C:peroxisome"/>
    <property type="evidence" value="ECO:0007669"/>
    <property type="project" value="UniProtKB-SubCell"/>
</dbReference>
<dbReference type="Gene3D" id="1.20.140.10">
    <property type="entry name" value="Butyryl-CoA Dehydrogenase, subunit A, domain 3"/>
    <property type="match status" value="2"/>
</dbReference>
<evidence type="ECO:0000256" key="5">
    <source>
        <dbReference type="ARBA" id="ARBA00022827"/>
    </source>
</evidence>
<evidence type="ECO:0000256" key="6">
    <source>
        <dbReference type="ARBA" id="ARBA00022832"/>
    </source>
</evidence>
<dbReference type="InterPro" id="IPR002655">
    <property type="entry name" value="Acyl-CoA_oxidase_C"/>
</dbReference>
<dbReference type="Pfam" id="PF01756">
    <property type="entry name" value="ACOX"/>
    <property type="match status" value="1"/>
</dbReference>
<dbReference type="FunFam" id="2.40.110.10:FF:000003">
    <property type="entry name" value="Acyl-coenzyme A oxidase"/>
    <property type="match status" value="1"/>
</dbReference>
<dbReference type="Gene3D" id="1.10.540.10">
    <property type="entry name" value="Acyl-CoA dehydrogenase/oxidase, N-terminal domain"/>
    <property type="match status" value="1"/>
</dbReference>
<comment type="subcellular location">
    <subcellularLocation>
        <location evidence="2">Peroxisome</location>
    </subcellularLocation>
</comment>
<dbReference type="GO" id="GO:0055088">
    <property type="term" value="P:lipid homeostasis"/>
    <property type="evidence" value="ECO:0007669"/>
    <property type="project" value="TreeGrafter"/>
</dbReference>
<keyword evidence="7" id="KW-0560">Oxidoreductase</keyword>
<dbReference type="Gene3D" id="1.25.40.10">
    <property type="entry name" value="Tetratricopeptide repeat domain"/>
    <property type="match status" value="1"/>
</dbReference>
<proteinExistence type="inferred from homology"/>
<evidence type="ECO:0000256" key="4">
    <source>
        <dbReference type="ARBA" id="ARBA00022630"/>
    </source>
</evidence>
<comment type="similarity">
    <text evidence="3">Belongs to the acyl-CoA oxidase family.</text>
</comment>
<feature type="domain" description="Acyl-CoA oxidase C-terminal" evidence="10">
    <location>
        <begin position="468"/>
        <end position="656"/>
    </location>
</feature>
<dbReference type="InterPro" id="IPR011990">
    <property type="entry name" value="TPR-like_helical_dom_sf"/>
</dbReference>
<dbReference type="OrthoDB" id="538336at2759"/>
<keyword evidence="14" id="KW-1185">Reference proteome</keyword>
<dbReference type="GO" id="GO:0003997">
    <property type="term" value="F:acyl-CoA oxidase activity"/>
    <property type="evidence" value="ECO:0007669"/>
    <property type="project" value="InterPro"/>
</dbReference>
<dbReference type="AlphaFoldDB" id="A0A9P7G8F4"/>
<reference evidence="13" key="1">
    <citation type="submission" date="2020-07" db="EMBL/GenBank/DDBJ databases">
        <authorList>
            <person name="Nieuwenhuis M."/>
            <person name="Van De Peppel L.J.J."/>
        </authorList>
    </citation>
    <scope>NUCLEOTIDE SEQUENCE</scope>
    <source>
        <strain evidence="13">AP01</strain>
        <tissue evidence="13">Mycelium</tissue>
    </source>
</reference>
<evidence type="ECO:0000313" key="13">
    <source>
        <dbReference type="EMBL" id="KAG5645141.1"/>
    </source>
</evidence>
<dbReference type="EMBL" id="JABCKV010000048">
    <property type="protein sequence ID" value="KAG5645141.1"/>
    <property type="molecule type" value="Genomic_DNA"/>
</dbReference>
<keyword evidence="6" id="KW-0276">Fatty acid metabolism</keyword>
<evidence type="ECO:0000256" key="9">
    <source>
        <dbReference type="ARBA" id="ARBA00023140"/>
    </source>
</evidence>
<dbReference type="GO" id="GO:0071949">
    <property type="term" value="F:FAD binding"/>
    <property type="evidence" value="ECO:0007669"/>
    <property type="project" value="InterPro"/>
</dbReference>
<evidence type="ECO:0000259" key="10">
    <source>
        <dbReference type="Pfam" id="PF01756"/>
    </source>
</evidence>
<dbReference type="Gene3D" id="2.40.110.10">
    <property type="entry name" value="Butyryl-CoA Dehydrogenase, subunit A, domain 2"/>
    <property type="match status" value="1"/>
</dbReference>
<evidence type="ECO:0008006" key="15">
    <source>
        <dbReference type="Google" id="ProtNLM"/>
    </source>
</evidence>
<dbReference type="Pfam" id="PF14749">
    <property type="entry name" value="Acyl-CoA_ox_N"/>
    <property type="match status" value="1"/>
</dbReference>
<dbReference type="InterPro" id="IPR055060">
    <property type="entry name" value="ACOX_C_alpha1"/>
</dbReference>
<dbReference type="InterPro" id="IPR046373">
    <property type="entry name" value="Acyl-CoA_Oxase/DH_mid-dom_sf"/>
</dbReference>
<feature type="domain" description="Acyl-CoA oxidase C-alpha1" evidence="12">
    <location>
        <begin position="263"/>
        <end position="423"/>
    </location>
</feature>
<keyword evidence="8" id="KW-0443">Lipid metabolism</keyword>
<name>A0A9P7G8F4_9AGAR</name>
<feature type="domain" description="Acyl-coenzyme A oxidase N-terminal" evidence="11">
    <location>
        <begin position="12"/>
        <end position="115"/>
    </location>
</feature>
<dbReference type="PANTHER" id="PTHR10909">
    <property type="entry name" value="ELECTRON TRANSPORT OXIDOREDUCTASE"/>
    <property type="match status" value="1"/>
</dbReference>
<accession>A0A9P7G8F4</accession>
<keyword evidence="5" id="KW-0274">FAD</keyword>
<dbReference type="InterPro" id="IPR036250">
    <property type="entry name" value="AcylCo_DH-like_C"/>
</dbReference>
<evidence type="ECO:0000256" key="3">
    <source>
        <dbReference type="ARBA" id="ARBA00006288"/>
    </source>
</evidence>
<evidence type="ECO:0000256" key="2">
    <source>
        <dbReference type="ARBA" id="ARBA00004275"/>
    </source>
</evidence>
<dbReference type="SUPFAM" id="SSF47203">
    <property type="entry name" value="Acyl-CoA dehydrogenase C-terminal domain-like"/>
    <property type="match status" value="2"/>
</dbReference>
<keyword evidence="4" id="KW-0285">Flavoprotein</keyword>
<keyword evidence="9" id="KW-0576">Peroxisome</keyword>
<protein>
    <recommendedName>
        <fullName evidence="15">Acyl-coenzyme A oxidase</fullName>
    </recommendedName>
</protein>
<sequence>MLGNSQSSLLSADGRAEWDKRDKIVQVLENDPVFDKSHREFMTRTERYKRALSMINRIYELQEINRWTAEETALAIASLDEALPITLHNIAFQPVFFSQGSPSLIAKYGPLIATRGILGCYLQTELGHGTNVARLETTATFLPETQEFEIHSPTLTSSKWWIGALGKTSTHGVVQAKLILPGGKDMGPHLFFIQLRNMDNHKVLPGLVIGDIGPKALAGYAPTDNGFAQFDRVRIPKENMLSKFAQVTDDGQYVQPPHAKLSYGGMLYIRANMVTGAGWLMAKAATVSLRYATVRRQGETGPDGLEKQTITYPSVYIRLLPILSHAYVFIQLGRSLLKSFNAMSKRLASGDTSLLAEMHATTSGLKVMASSLGVHDLEVARRSMGGHGYSAFAGLGRLYADYLPSVTYEGDNFVLDQQVVRAALKSFKALFSSPIPSAATLSPSSNYLRLLLPPHVPQEIKDTSWHDPALAITLLEWRAARLVQEHARTVANKEEEDASVNQRVAKAVTEAFIAVQVGSIMQDIPLTGPTRHAVYKLYTLVREPYHYLLTLVETGLADLLAFGLLDGISTDLRAQGQSSYDPGRALRLRINALCRELLPNAIGLSDAFGFTDWEIYSALGVYNGKVYDALWARAQAEPLNQTEVTVAYQESIKPILGRVFDALHSLTQHHKANFLLDTALTLIQSGRYGPEVENYLDVYLKTPNLSKVDIARALLARGNARKSGGESLLAKAQQDFQAVLKLDPSNREIQSHLRRDKQIRFVAAPASQRVPLEVWERIAYQIPRHHLRTWLFVSSFHRDIAVRQIFHTLDLYFGEEPENLNRGLDIFDRAKADPVFASQVKCLRLHWAYEEGDMLDLMARIFKTALPEFKALVEFEWIGYPEMRAEMVQAVLASHPNLRGLGLM</sequence>
<dbReference type="InterPro" id="IPR009100">
    <property type="entry name" value="AcylCoA_DH/oxidase_NM_dom_sf"/>
</dbReference>
<evidence type="ECO:0000259" key="11">
    <source>
        <dbReference type="Pfam" id="PF14749"/>
    </source>
</evidence>
<reference evidence="13" key="2">
    <citation type="submission" date="2021-10" db="EMBL/GenBank/DDBJ databases">
        <title>Phylogenomics reveals ancestral predisposition of the termite-cultivated fungus Termitomyces towards a domesticated lifestyle.</title>
        <authorList>
            <person name="Auxier B."/>
            <person name="Grum-Grzhimaylo A."/>
            <person name="Cardenas M.E."/>
            <person name="Lodge J.D."/>
            <person name="Laessoe T."/>
            <person name="Pedersen O."/>
            <person name="Smith M.E."/>
            <person name="Kuyper T.W."/>
            <person name="Franco-Molano E.A."/>
            <person name="Baroni T.J."/>
            <person name="Aanen D.K."/>
        </authorList>
    </citation>
    <scope>NUCLEOTIDE SEQUENCE</scope>
    <source>
        <strain evidence="13">AP01</strain>
        <tissue evidence="13">Mycelium</tissue>
    </source>
</reference>
<dbReference type="InterPro" id="IPR029320">
    <property type="entry name" value="Acyl-CoA_ox_N"/>
</dbReference>
<evidence type="ECO:0000259" key="12">
    <source>
        <dbReference type="Pfam" id="PF22924"/>
    </source>
</evidence>
<comment type="caution">
    <text evidence="13">The sequence shown here is derived from an EMBL/GenBank/DDBJ whole genome shotgun (WGS) entry which is preliminary data.</text>
</comment>
<dbReference type="PANTHER" id="PTHR10909:SF250">
    <property type="entry name" value="PEROXISOMAL ACYL-COENZYME A OXIDASE 1"/>
    <property type="match status" value="1"/>
</dbReference>
<evidence type="ECO:0000313" key="14">
    <source>
        <dbReference type="Proteomes" id="UP000775547"/>
    </source>
</evidence>
<evidence type="ECO:0000256" key="8">
    <source>
        <dbReference type="ARBA" id="ARBA00023098"/>
    </source>
</evidence>
<organism evidence="13 14">
    <name type="scientific">Asterophora parasitica</name>
    <dbReference type="NCBI Taxonomy" id="117018"/>
    <lineage>
        <taxon>Eukaryota</taxon>
        <taxon>Fungi</taxon>
        <taxon>Dikarya</taxon>
        <taxon>Basidiomycota</taxon>
        <taxon>Agaricomycotina</taxon>
        <taxon>Agaricomycetes</taxon>
        <taxon>Agaricomycetidae</taxon>
        <taxon>Agaricales</taxon>
        <taxon>Tricholomatineae</taxon>
        <taxon>Lyophyllaceae</taxon>
        <taxon>Asterophora</taxon>
    </lineage>
</organism>
<dbReference type="InterPro" id="IPR012258">
    <property type="entry name" value="Acyl-CoA_oxidase"/>
</dbReference>
<evidence type="ECO:0000256" key="7">
    <source>
        <dbReference type="ARBA" id="ARBA00023002"/>
    </source>
</evidence>
<dbReference type="Pfam" id="PF22924">
    <property type="entry name" value="ACOX_C_alpha1"/>
    <property type="match status" value="1"/>
</dbReference>
<dbReference type="GO" id="GO:0005504">
    <property type="term" value="F:fatty acid binding"/>
    <property type="evidence" value="ECO:0007669"/>
    <property type="project" value="TreeGrafter"/>
</dbReference>
<evidence type="ECO:0000256" key="1">
    <source>
        <dbReference type="ARBA" id="ARBA00001974"/>
    </source>
</evidence>
<dbReference type="Proteomes" id="UP000775547">
    <property type="component" value="Unassembled WGS sequence"/>
</dbReference>
<dbReference type="GO" id="GO:0033540">
    <property type="term" value="P:fatty acid beta-oxidation using acyl-CoA oxidase"/>
    <property type="evidence" value="ECO:0007669"/>
    <property type="project" value="TreeGrafter"/>
</dbReference>
<dbReference type="InterPro" id="IPR037069">
    <property type="entry name" value="AcylCoA_DH/ox_N_sf"/>
</dbReference>